<comment type="caution">
    <text evidence="2">The sequence shown here is derived from an EMBL/GenBank/DDBJ whole genome shotgun (WGS) entry which is preliminary data.</text>
</comment>
<feature type="compositionally biased region" description="Basic and acidic residues" evidence="1">
    <location>
        <begin position="13"/>
        <end position="34"/>
    </location>
</feature>
<dbReference type="EMBL" id="BAAABM010000029">
    <property type="protein sequence ID" value="GAA0344605.1"/>
    <property type="molecule type" value="Genomic_DNA"/>
</dbReference>
<accession>A0ABP3GFZ9</accession>
<evidence type="ECO:0000313" key="2">
    <source>
        <dbReference type="EMBL" id="GAA0344605.1"/>
    </source>
</evidence>
<organism evidence="2 3">
    <name type="scientific">Actinoallomurus spadix</name>
    <dbReference type="NCBI Taxonomy" id="79912"/>
    <lineage>
        <taxon>Bacteria</taxon>
        <taxon>Bacillati</taxon>
        <taxon>Actinomycetota</taxon>
        <taxon>Actinomycetes</taxon>
        <taxon>Streptosporangiales</taxon>
        <taxon>Thermomonosporaceae</taxon>
        <taxon>Actinoallomurus</taxon>
    </lineage>
</organism>
<sequence length="66" mass="6664">MRGSAATAARQAEPGHGDENEHTLAHDETPKHEGSVTIDVPGPGRAPGGDRNATGRDAGATLLPSP</sequence>
<keyword evidence="3" id="KW-1185">Reference proteome</keyword>
<reference evidence="3" key="1">
    <citation type="journal article" date="2019" name="Int. J. Syst. Evol. Microbiol.">
        <title>The Global Catalogue of Microorganisms (GCM) 10K type strain sequencing project: providing services to taxonomists for standard genome sequencing and annotation.</title>
        <authorList>
            <consortium name="The Broad Institute Genomics Platform"/>
            <consortium name="The Broad Institute Genome Sequencing Center for Infectious Disease"/>
            <person name="Wu L."/>
            <person name="Ma J."/>
        </authorList>
    </citation>
    <scope>NUCLEOTIDE SEQUENCE [LARGE SCALE GENOMIC DNA]</scope>
    <source>
        <strain evidence="3">JCM 3146</strain>
    </source>
</reference>
<feature type="region of interest" description="Disordered" evidence="1">
    <location>
        <begin position="1"/>
        <end position="66"/>
    </location>
</feature>
<gene>
    <name evidence="2" type="ORF">GCM10010151_37920</name>
</gene>
<protein>
    <submittedName>
        <fullName evidence="2">Uncharacterized protein</fullName>
    </submittedName>
</protein>
<dbReference type="Proteomes" id="UP001501822">
    <property type="component" value="Unassembled WGS sequence"/>
</dbReference>
<evidence type="ECO:0000313" key="3">
    <source>
        <dbReference type="Proteomes" id="UP001501822"/>
    </source>
</evidence>
<name>A0ABP3GFZ9_9ACTN</name>
<evidence type="ECO:0000256" key="1">
    <source>
        <dbReference type="SAM" id="MobiDB-lite"/>
    </source>
</evidence>
<proteinExistence type="predicted"/>